<evidence type="ECO:0000313" key="5">
    <source>
        <dbReference type="EMBL" id="MDG6894555.1"/>
    </source>
</evidence>
<dbReference type="Pfam" id="PF01381">
    <property type="entry name" value="HTH_3"/>
    <property type="match status" value="1"/>
</dbReference>
<dbReference type="RefSeq" id="WP_279572028.1">
    <property type="nucleotide sequence ID" value="NZ_LWID01000001.1"/>
</dbReference>
<dbReference type="PROSITE" id="PS50943">
    <property type="entry name" value="HTH_CROC1"/>
    <property type="match status" value="1"/>
</dbReference>
<evidence type="ECO:0000259" key="4">
    <source>
        <dbReference type="PROSITE" id="PS50943"/>
    </source>
</evidence>
<dbReference type="InterPro" id="IPR052359">
    <property type="entry name" value="HTH-type_reg/antitoxin"/>
</dbReference>
<keyword evidence="3" id="KW-0804">Transcription</keyword>
<name>A0A9X4SHJ3_9PAST</name>
<evidence type="ECO:0000256" key="3">
    <source>
        <dbReference type="ARBA" id="ARBA00023163"/>
    </source>
</evidence>
<reference evidence="5" key="1">
    <citation type="submission" date="2016-03" db="EMBL/GenBank/DDBJ databases">
        <title>Co-evolution between Pasteurellaceae and their hosts.</title>
        <authorList>
            <person name="Hansen M.J."/>
            <person name="Bojesen A.M."/>
            <person name="Planet P."/>
        </authorList>
    </citation>
    <scope>NUCLEOTIDE SEQUENCE</scope>
    <source>
        <strain evidence="5">146/S8/89</strain>
    </source>
</reference>
<dbReference type="Proteomes" id="UP001155500">
    <property type="component" value="Unassembled WGS sequence"/>
</dbReference>
<dbReference type="CDD" id="cd00093">
    <property type="entry name" value="HTH_XRE"/>
    <property type="match status" value="1"/>
</dbReference>
<protein>
    <submittedName>
        <fullName evidence="5">Transcriptional regulator</fullName>
    </submittedName>
</protein>
<dbReference type="EMBL" id="LWID01000001">
    <property type="protein sequence ID" value="MDG6894555.1"/>
    <property type="molecule type" value="Genomic_DNA"/>
</dbReference>
<evidence type="ECO:0000256" key="2">
    <source>
        <dbReference type="ARBA" id="ARBA00023125"/>
    </source>
</evidence>
<organism evidence="5 6">
    <name type="scientific">Volucribacter amazonae</name>
    <dbReference type="NCBI Taxonomy" id="256731"/>
    <lineage>
        <taxon>Bacteria</taxon>
        <taxon>Pseudomonadati</taxon>
        <taxon>Pseudomonadota</taxon>
        <taxon>Gammaproteobacteria</taxon>
        <taxon>Pasteurellales</taxon>
        <taxon>Pasteurellaceae</taxon>
        <taxon>Volucribacter</taxon>
    </lineage>
</organism>
<dbReference type="SMART" id="SM00530">
    <property type="entry name" value="HTH_XRE"/>
    <property type="match status" value="1"/>
</dbReference>
<dbReference type="SUPFAM" id="SSF47413">
    <property type="entry name" value="lambda repressor-like DNA-binding domains"/>
    <property type="match status" value="1"/>
</dbReference>
<dbReference type="AlphaFoldDB" id="A0A9X4SHJ3"/>
<gene>
    <name evidence="5" type="ORF">A6A20_02690</name>
</gene>
<keyword evidence="1" id="KW-0805">Transcription regulation</keyword>
<dbReference type="GO" id="GO:0003677">
    <property type="term" value="F:DNA binding"/>
    <property type="evidence" value="ECO:0007669"/>
    <property type="project" value="UniProtKB-KW"/>
</dbReference>
<dbReference type="PANTHER" id="PTHR36511:SF4">
    <property type="entry name" value="ANTITOXIN MQSA"/>
    <property type="match status" value="1"/>
</dbReference>
<evidence type="ECO:0000256" key="1">
    <source>
        <dbReference type="ARBA" id="ARBA00023015"/>
    </source>
</evidence>
<dbReference type="InterPro" id="IPR001387">
    <property type="entry name" value="Cro/C1-type_HTH"/>
</dbReference>
<keyword evidence="2" id="KW-0238">DNA-binding</keyword>
<sequence length="119" mass="13065">MNDIQEKIAQATKNWNVEEIVNAVIADDPDASEIKESLSEALIQTKKGNIARENKIALPSVIEARIKSGLSQDKFAKTLGISVNTLRSWEQGQRQPSGAAATLLQLLNKRPELIEELTA</sequence>
<accession>A0A9X4SHJ3</accession>
<keyword evidence="6" id="KW-1185">Reference proteome</keyword>
<comment type="caution">
    <text evidence="5">The sequence shown here is derived from an EMBL/GenBank/DDBJ whole genome shotgun (WGS) entry which is preliminary data.</text>
</comment>
<dbReference type="Gene3D" id="1.10.260.40">
    <property type="entry name" value="lambda repressor-like DNA-binding domains"/>
    <property type="match status" value="1"/>
</dbReference>
<evidence type="ECO:0000313" key="6">
    <source>
        <dbReference type="Proteomes" id="UP001155500"/>
    </source>
</evidence>
<feature type="domain" description="HTH cro/C1-type" evidence="4">
    <location>
        <begin position="61"/>
        <end position="114"/>
    </location>
</feature>
<proteinExistence type="predicted"/>
<dbReference type="InterPro" id="IPR010982">
    <property type="entry name" value="Lambda_DNA-bd_dom_sf"/>
</dbReference>
<dbReference type="PANTHER" id="PTHR36511">
    <property type="entry name" value="MERR FAMILY BACTERIAL REGULATORY PROTEIN"/>
    <property type="match status" value="1"/>
</dbReference>